<dbReference type="EMBL" id="AUVB01000053">
    <property type="protein sequence ID" value="KGE03677.1"/>
    <property type="molecule type" value="Genomic_DNA"/>
</dbReference>
<gene>
    <name evidence="8" type="ORF">HRUBRA_01768</name>
</gene>
<sequence length="169" mass="18790">MMTLHEFNAAPVEDARRLLVHACHCTPWVEAMLAERPFADREALYRAAARHWQRMNEAAMLEAFLGHARIGDLAALRDRFAPAAKEQGQVAEAEEPVLAELLSLNRAYEARHGFMFIVCASGKSAAAMRDLLRERLPNDRATELANAAREQAAITRLRLDGALASKETP</sequence>
<dbReference type="NCBIfam" id="NF010372">
    <property type="entry name" value="PRK13798.1"/>
    <property type="match status" value="1"/>
</dbReference>
<dbReference type="HOGENOM" id="CLU_092522_2_0_6"/>
<dbReference type="EC" id="4.1.1.97" evidence="3"/>
<feature type="domain" description="Oxo-4-hydroxy-4-carboxy-5-ureidoimidazoline decarboxylase" evidence="7">
    <location>
        <begin position="8"/>
        <end position="160"/>
    </location>
</feature>
<accession>A0A095VQF7</accession>
<evidence type="ECO:0000256" key="2">
    <source>
        <dbReference type="ARBA" id="ARBA00004754"/>
    </source>
</evidence>
<dbReference type="InterPro" id="IPR017595">
    <property type="entry name" value="OHCU_decarboxylase-2"/>
</dbReference>
<dbReference type="Gene3D" id="1.10.3330.10">
    <property type="entry name" value="Oxo-4-hydroxy-4-carboxy-5-ureidoimidazoline decarboxylase"/>
    <property type="match status" value="1"/>
</dbReference>
<evidence type="ECO:0000256" key="6">
    <source>
        <dbReference type="ARBA" id="ARBA00023239"/>
    </source>
</evidence>
<organism evidence="8 9">
    <name type="scientific">Pseudohaliea rubra DSM 19751</name>
    <dbReference type="NCBI Taxonomy" id="1265313"/>
    <lineage>
        <taxon>Bacteria</taxon>
        <taxon>Pseudomonadati</taxon>
        <taxon>Pseudomonadota</taxon>
        <taxon>Gammaproteobacteria</taxon>
        <taxon>Cellvibrionales</taxon>
        <taxon>Halieaceae</taxon>
        <taxon>Pseudohaliea</taxon>
    </lineage>
</organism>
<name>A0A095VQF7_9GAMM</name>
<dbReference type="eggNOG" id="COG3195">
    <property type="taxonomic scope" value="Bacteria"/>
</dbReference>
<protein>
    <recommendedName>
        <fullName evidence="3">2-oxo-4-hydroxy-4-carboxy-5-ureidoimidazoline decarboxylase</fullName>
        <ecNumber evidence="3">4.1.1.97</ecNumber>
    </recommendedName>
</protein>
<evidence type="ECO:0000313" key="8">
    <source>
        <dbReference type="EMBL" id="KGE03677.1"/>
    </source>
</evidence>
<keyword evidence="6" id="KW-0456">Lyase</keyword>
<dbReference type="SUPFAM" id="SSF158694">
    <property type="entry name" value="UraD-Like"/>
    <property type="match status" value="1"/>
</dbReference>
<dbReference type="PANTHER" id="PTHR43466:SF1">
    <property type="entry name" value="2-OXO-4-HYDROXY-4-CARBOXY-5-UREIDOIMIDAZOLINE DECARBOXYLASE-RELATED"/>
    <property type="match status" value="1"/>
</dbReference>
<dbReference type="RefSeq" id="WP_236629820.1">
    <property type="nucleotide sequence ID" value="NZ_KN234762.1"/>
</dbReference>
<keyword evidence="9" id="KW-1185">Reference proteome</keyword>
<dbReference type="GO" id="GO:0051997">
    <property type="term" value="F:2-oxo-4-hydroxy-4-carboxy-5-ureidoimidazoline decarboxylase activity"/>
    <property type="evidence" value="ECO:0007669"/>
    <property type="project" value="UniProtKB-EC"/>
</dbReference>
<keyword evidence="5" id="KW-0210">Decarboxylase</keyword>
<dbReference type="InterPro" id="IPR018020">
    <property type="entry name" value="OHCU_decarboxylase"/>
</dbReference>
<dbReference type="STRING" id="1265313.HRUBRA_01768"/>
<dbReference type="InterPro" id="IPR036778">
    <property type="entry name" value="OHCU_decarboxylase_sf"/>
</dbReference>
<evidence type="ECO:0000256" key="4">
    <source>
        <dbReference type="ARBA" id="ARBA00022631"/>
    </source>
</evidence>
<evidence type="ECO:0000256" key="5">
    <source>
        <dbReference type="ARBA" id="ARBA00022793"/>
    </source>
</evidence>
<dbReference type="NCBIfam" id="TIGR03180">
    <property type="entry name" value="UraD_2"/>
    <property type="match status" value="1"/>
</dbReference>
<dbReference type="GO" id="GO:0019628">
    <property type="term" value="P:urate catabolic process"/>
    <property type="evidence" value="ECO:0007669"/>
    <property type="project" value="TreeGrafter"/>
</dbReference>
<dbReference type="Proteomes" id="UP000029640">
    <property type="component" value="Unassembled WGS sequence"/>
</dbReference>
<dbReference type="GO" id="GO:0006144">
    <property type="term" value="P:purine nucleobase metabolic process"/>
    <property type="evidence" value="ECO:0007669"/>
    <property type="project" value="UniProtKB-KW"/>
</dbReference>
<comment type="catalytic activity">
    <reaction evidence="1">
        <text>5-hydroxy-2-oxo-4-ureido-2,5-dihydro-1H-imidazole-5-carboxylate + H(+) = (S)-allantoin + CO2</text>
        <dbReference type="Rhea" id="RHEA:26301"/>
        <dbReference type="ChEBI" id="CHEBI:15378"/>
        <dbReference type="ChEBI" id="CHEBI:15678"/>
        <dbReference type="ChEBI" id="CHEBI:16526"/>
        <dbReference type="ChEBI" id="CHEBI:58639"/>
        <dbReference type="EC" id="4.1.1.97"/>
    </reaction>
</comment>
<comment type="pathway">
    <text evidence="2">Purine metabolism; urate degradation; (S)-allantoin from urate: step 3/3.</text>
</comment>
<evidence type="ECO:0000313" key="9">
    <source>
        <dbReference type="Proteomes" id="UP000029640"/>
    </source>
</evidence>
<evidence type="ECO:0000256" key="1">
    <source>
        <dbReference type="ARBA" id="ARBA00001163"/>
    </source>
</evidence>
<evidence type="ECO:0000256" key="3">
    <source>
        <dbReference type="ARBA" id="ARBA00012257"/>
    </source>
</evidence>
<proteinExistence type="predicted"/>
<dbReference type="AlphaFoldDB" id="A0A095VQF7"/>
<evidence type="ECO:0000259" key="7">
    <source>
        <dbReference type="Pfam" id="PF09349"/>
    </source>
</evidence>
<dbReference type="Pfam" id="PF09349">
    <property type="entry name" value="OHCU_decarbox"/>
    <property type="match status" value="1"/>
</dbReference>
<dbReference type="PANTHER" id="PTHR43466">
    <property type="entry name" value="2-OXO-4-HYDROXY-4-CARBOXY-5-UREIDOIMIDAZOLINE DECARBOXYLASE-RELATED"/>
    <property type="match status" value="1"/>
</dbReference>
<keyword evidence="4" id="KW-0659">Purine metabolism</keyword>
<reference evidence="8 9" key="1">
    <citation type="journal article" date="2014" name="Genome Announc.">
        <title>Genome Sequence of Gammaproteobacterial Pseudohaliea rubra Type Strain DSM 19751, Isolated from Coastal Seawater of the Mediterranean Sea.</title>
        <authorList>
            <person name="Spring S."/>
            <person name="Fiebig A."/>
            <person name="Riedel T."/>
            <person name="Goker M."/>
            <person name="Klenk H.P."/>
        </authorList>
    </citation>
    <scope>NUCLEOTIDE SEQUENCE [LARGE SCALE GENOMIC DNA]</scope>
    <source>
        <strain evidence="8 9">DSM 19751</strain>
    </source>
</reference>
<comment type="caution">
    <text evidence="8">The sequence shown here is derived from an EMBL/GenBank/DDBJ whole genome shotgun (WGS) entry which is preliminary data.</text>
</comment>